<comment type="cofactor">
    <cofactor evidence="11 12">
        <name>FMNH2</name>
        <dbReference type="ChEBI" id="CHEBI:57618"/>
    </cofactor>
    <text evidence="11 12">Reduced FMN (FMNH(2)).</text>
</comment>
<dbReference type="PANTHER" id="PTHR21085">
    <property type="entry name" value="CHORISMATE SYNTHASE"/>
    <property type="match status" value="1"/>
</dbReference>
<evidence type="ECO:0000256" key="1">
    <source>
        <dbReference type="ARBA" id="ARBA00005044"/>
    </source>
</evidence>
<proteinExistence type="inferred from homology"/>
<dbReference type="NCBIfam" id="NF003793">
    <property type="entry name" value="PRK05382.1"/>
    <property type="match status" value="1"/>
</dbReference>
<comment type="catalytic activity">
    <reaction evidence="11 12">
        <text>5-O-(1-carboxyvinyl)-3-phosphoshikimate = chorismate + phosphate</text>
        <dbReference type="Rhea" id="RHEA:21020"/>
        <dbReference type="ChEBI" id="CHEBI:29748"/>
        <dbReference type="ChEBI" id="CHEBI:43474"/>
        <dbReference type="ChEBI" id="CHEBI:57701"/>
        <dbReference type="EC" id="4.2.3.5"/>
    </reaction>
</comment>
<evidence type="ECO:0000256" key="6">
    <source>
        <dbReference type="ARBA" id="ARBA00022643"/>
    </source>
</evidence>
<dbReference type="GO" id="GO:0004107">
    <property type="term" value="F:chorismate synthase activity"/>
    <property type="evidence" value="ECO:0007669"/>
    <property type="project" value="UniProtKB-UniRule"/>
</dbReference>
<accession>A0A1V4QIP6</accession>
<gene>
    <name evidence="11" type="primary">aroC</name>
    <name evidence="13" type="ORF">BXT86_00415</name>
</gene>
<dbReference type="GO" id="GO:0008652">
    <property type="term" value="P:amino acid biosynthetic process"/>
    <property type="evidence" value="ECO:0007669"/>
    <property type="project" value="UniProtKB-KW"/>
</dbReference>
<evidence type="ECO:0000313" key="13">
    <source>
        <dbReference type="EMBL" id="OPX18596.1"/>
    </source>
</evidence>
<evidence type="ECO:0000256" key="3">
    <source>
        <dbReference type="ARBA" id="ARBA00013036"/>
    </source>
</evidence>
<dbReference type="EC" id="4.2.3.5" evidence="3 11"/>
<evidence type="ECO:0000256" key="8">
    <source>
        <dbReference type="ARBA" id="ARBA00022857"/>
    </source>
</evidence>
<evidence type="ECO:0000256" key="9">
    <source>
        <dbReference type="ARBA" id="ARBA00023141"/>
    </source>
</evidence>
<dbReference type="InterPro" id="IPR035904">
    <property type="entry name" value="Chorismate_synth_AroC_sf"/>
</dbReference>
<feature type="binding site" evidence="11">
    <location>
        <begin position="303"/>
        <end position="307"/>
    </location>
    <ligand>
        <name>FMN</name>
        <dbReference type="ChEBI" id="CHEBI:58210"/>
    </ligand>
</feature>
<organism evidence="13 14">
    <name type="scientific">candidate division WOR-3 bacterium 4484_100</name>
    <dbReference type="NCBI Taxonomy" id="1936077"/>
    <lineage>
        <taxon>Bacteria</taxon>
        <taxon>Bacteria division WOR-3</taxon>
    </lineage>
</organism>
<keyword evidence="9 11" id="KW-0057">Aromatic amino acid biosynthesis</keyword>
<comment type="function">
    <text evidence="11">Catalyzes the anti-1,4-elimination of the C-3 phosphate and the C-6 proR hydrogen from 5-enolpyruvylshikimate-3-phosphate (EPSP) to yield chorismate, which is the branch point compound that serves as the starting substrate for the three terminal pathways of aromatic amino acid biosynthesis. This reaction introduces a second double bond into the aromatic ring system.</text>
</comment>
<dbReference type="NCBIfam" id="TIGR00033">
    <property type="entry name" value="aroC"/>
    <property type="match status" value="1"/>
</dbReference>
<dbReference type="GO" id="GO:0009423">
    <property type="term" value="P:chorismate biosynthetic process"/>
    <property type="evidence" value="ECO:0007669"/>
    <property type="project" value="UniProtKB-UniRule"/>
</dbReference>
<feature type="binding site" evidence="11">
    <location>
        <position position="40"/>
    </location>
    <ligand>
        <name>NADP(+)</name>
        <dbReference type="ChEBI" id="CHEBI:58349"/>
    </ligand>
</feature>
<name>A0A1V4QIP6_UNCW3</name>
<dbReference type="InterPro" id="IPR000453">
    <property type="entry name" value="Chorismate_synth"/>
</dbReference>
<feature type="binding site" evidence="11">
    <location>
        <begin position="127"/>
        <end position="129"/>
    </location>
    <ligand>
        <name>FMN</name>
        <dbReference type="ChEBI" id="CHEBI:58210"/>
    </ligand>
</feature>
<dbReference type="GO" id="GO:0005829">
    <property type="term" value="C:cytosol"/>
    <property type="evidence" value="ECO:0007669"/>
    <property type="project" value="TreeGrafter"/>
</dbReference>
<keyword evidence="6 11" id="KW-0288">FMN</keyword>
<evidence type="ECO:0000256" key="12">
    <source>
        <dbReference type="RuleBase" id="RU000605"/>
    </source>
</evidence>
<dbReference type="PIRSF" id="PIRSF001456">
    <property type="entry name" value="Chorismate_synth"/>
    <property type="match status" value="1"/>
</dbReference>
<dbReference type="SUPFAM" id="SSF103263">
    <property type="entry name" value="Chorismate synthase, AroC"/>
    <property type="match status" value="1"/>
</dbReference>
<protein>
    <recommendedName>
        <fullName evidence="3 11">Chorismate synthase</fullName>
        <shortName evidence="11">CS</shortName>
        <ecNumber evidence="3 11">4.2.3.5</ecNumber>
    </recommendedName>
    <alternativeName>
        <fullName evidence="11">5-enolpyruvylshikimate-3-phosphate phospholyase</fullName>
    </alternativeName>
</protein>
<sequence length="381" mass="41971">MIRWLGAGESHGKGISVIIDGLPAGIAIDVEAINRELSRRQMGYGRGRRMKIENDRVLIFSGIRHGKTLGSPVQLLVINRDYKNWTEVMEIGPGGSGMRITKPRPGHGDLAGYLKYGFDDIRNVLERASARTTVSWVAGGAIFKQFLANFGITIYSHTLRIGRIQAKKVDQDITELDNTPLRCLDSQKEKQMMELIDQAQRRGDSVGGVCEVIAQGVCAGLGTYAQFDRRLDARIGQVMFSIPSVKGVEIGSGFDSAQRFGSEVQDQIYYKKARGFYRRTNRAGGIEAGVSNGEDIIVRLWCKPIPTLRQPLNSVDIETKSPVLAQKERADVCVVPAVGVIGEAMLAYVIADAFLEKFGSDTMRDIQANFAAYLRRLNEAG</sequence>
<dbReference type="PROSITE" id="PS00788">
    <property type="entry name" value="CHORISMATE_SYNTHASE_2"/>
    <property type="match status" value="1"/>
</dbReference>
<reference evidence="14" key="1">
    <citation type="submission" date="2017-01" db="EMBL/GenBank/DDBJ databases">
        <title>Novel pathways for hydrocarbon cycling and metabolic interdependencies in hydrothermal sediment communities.</title>
        <authorList>
            <person name="Dombrowski N."/>
            <person name="Seitz K."/>
            <person name="Teske A."/>
            <person name="Baker B."/>
        </authorList>
    </citation>
    <scope>NUCLEOTIDE SEQUENCE [LARGE SCALE GENOMIC DNA]</scope>
</reference>
<evidence type="ECO:0000256" key="7">
    <source>
        <dbReference type="ARBA" id="ARBA00022827"/>
    </source>
</evidence>
<dbReference type="AlphaFoldDB" id="A0A1V4QIP6"/>
<dbReference type="CDD" id="cd07304">
    <property type="entry name" value="Chorismate_synthase"/>
    <property type="match status" value="1"/>
</dbReference>
<dbReference type="Pfam" id="PF01264">
    <property type="entry name" value="Chorismate_synt"/>
    <property type="match status" value="1"/>
</dbReference>
<feature type="binding site" evidence="11">
    <location>
        <position position="329"/>
    </location>
    <ligand>
        <name>FMN</name>
        <dbReference type="ChEBI" id="CHEBI:58210"/>
    </ligand>
</feature>
<evidence type="ECO:0000256" key="4">
    <source>
        <dbReference type="ARBA" id="ARBA00022605"/>
    </source>
</evidence>
<dbReference type="FunFam" id="3.60.150.10:FF:000002">
    <property type="entry name" value="Chorismate synthase"/>
    <property type="match status" value="1"/>
</dbReference>
<dbReference type="GO" id="GO:0010181">
    <property type="term" value="F:FMN binding"/>
    <property type="evidence" value="ECO:0007669"/>
    <property type="project" value="TreeGrafter"/>
</dbReference>
<evidence type="ECO:0000256" key="2">
    <source>
        <dbReference type="ARBA" id="ARBA00008014"/>
    </source>
</evidence>
<dbReference type="Proteomes" id="UP000191663">
    <property type="component" value="Unassembled WGS sequence"/>
</dbReference>
<keyword evidence="8 11" id="KW-0521">NADP</keyword>
<dbReference type="EMBL" id="MUKB01000005">
    <property type="protein sequence ID" value="OPX18596.1"/>
    <property type="molecule type" value="Genomic_DNA"/>
</dbReference>
<keyword evidence="5 11" id="KW-0285">Flavoprotein</keyword>
<comment type="subunit">
    <text evidence="11">Homotetramer.</text>
</comment>
<dbReference type="GO" id="GO:0009073">
    <property type="term" value="P:aromatic amino acid family biosynthetic process"/>
    <property type="evidence" value="ECO:0007669"/>
    <property type="project" value="UniProtKB-KW"/>
</dbReference>
<comment type="similarity">
    <text evidence="2 11 12">Belongs to the chorismate synthase family.</text>
</comment>
<keyword evidence="4 11" id="KW-0028">Amino-acid biosynthesis</keyword>
<dbReference type="HAMAP" id="MF_00300">
    <property type="entry name" value="Chorismate_synth"/>
    <property type="match status" value="1"/>
</dbReference>
<dbReference type="PROSITE" id="PS00787">
    <property type="entry name" value="CHORISMATE_SYNTHASE_1"/>
    <property type="match status" value="1"/>
</dbReference>
<comment type="pathway">
    <text evidence="1 11 12">Metabolic intermediate biosynthesis; chorismate biosynthesis; chorismate from D-erythrose 4-phosphate and phosphoenolpyruvate: step 7/7.</text>
</comment>
<comment type="caution">
    <text evidence="13">The sequence shown here is derived from an EMBL/GenBank/DDBJ whole genome shotgun (WGS) entry which is preliminary data.</text>
</comment>
<dbReference type="UniPathway" id="UPA00053">
    <property type="reaction ID" value="UER00090"/>
</dbReference>
<keyword evidence="10 11" id="KW-0456">Lyase</keyword>
<dbReference type="PANTHER" id="PTHR21085:SF0">
    <property type="entry name" value="CHORISMATE SYNTHASE"/>
    <property type="match status" value="1"/>
</dbReference>
<feature type="binding site" evidence="11">
    <location>
        <position position="288"/>
    </location>
    <ligand>
        <name>FMN</name>
        <dbReference type="ChEBI" id="CHEBI:58210"/>
    </ligand>
</feature>
<evidence type="ECO:0000256" key="10">
    <source>
        <dbReference type="ARBA" id="ARBA00023239"/>
    </source>
</evidence>
<comment type="caution">
    <text evidence="11">Lacks conserved residue(s) required for the propagation of feature annotation.</text>
</comment>
<evidence type="ECO:0000313" key="14">
    <source>
        <dbReference type="Proteomes" id="UP000191663"/>
    </source>
</evidence>
<keyword evidence="7 11" id="KW-0274">FAD</keyword>
<feature type="binding site" evidence="11">
    <location>
        <position position="46"/>
    </location>
    <ligand>
        <name>NADP(+)</name>
        <dbReference type="ChEBI" id="CHEBI:58349"/>
    </ligand>
</feature>
<evidence type="ECO:0000256" key="5">
    <source>
        <dbReference type="ARBA" id="ARBA00022630"/>
    </source>
</evidence>
<dbReference type="Gene3D" id="3.60.150.10">
    <property type="entry name" value="Chorismate synthase AroC"/>
    <property type="match status" value="1"/>
</dbReference>
<evidence type="ECO:0000256" key="11">
    <source>
        <dbReference type="HAMAP-Rule" id="MF_00300"/>
    </source>
</evidence>
<dbReference type="InterPro" id="IPR020541">
    <property type="entry name" value="Chorismate_synthase_CS"/>
</dbReference>